<dbReference type="PRINTS" id="PR00320">
    <property type="entry name" value="GPROTEINBRPT"/>
</dbReference>
<evidence type="ECO:0000256" key="3">
    <source>
        <dbReference type="PROSITE-ProRule" id="PRU00221"/>
    </source>
</evidence>
<dbReference type="InterPro" id="IPR015943">
    <property type="entry name" value="WD40/YVTN_repeat-like_dom_sf"/>
</dbReference>
<dbReference type="InterPro" id="IPR036322">
    <property type="entry name" value="WD40_repeat_dom_sf"/>
</dbReference>
<dbReference type="PROSITE" id="PS50082">
    <property type="entry name" value="WD_REPEATS_2"/>
    <property type="match status" value="5"/>
</dbReference>
<comment type="caution">
    <text evidence="5">The sequence shown here is derived from an EMBL/GenBank/DDBJ whole genome shotgun (WGS) entry which is preliminary data.</text>
</comment>
<feature type="repeat" description="WD" evidence="3">
    <location>
        <begin position="407"/>
        <end position="446"/>
    </location>
</feature>
<name>A0A9D4SKP1_DERFA</name>
<feature type="compositionally biased region" description="Basic and acidic residues" evidence="4">
    <location>
        <begin position="274"/>
        <end position="289"/>
    </location>
</feature>
<evidence type="ECO:0000256" key="2">
    <source>
        <dbReference type="ARBA" id="ARBA00022737"/>
    </source>
</evidence>
<feature type="repeat" description="WD" evidence="3">
    <location>
        <begin position="363"/>
        <end position="395"/>
    </location>
</feature>
<dbReference type="CDD" id="cd00200">
    <property type="entry name" value="WD40"/>
    <property type="match status" value="1"/>
</dbReference>
<organism evidence="5">
    <name type="scientific">Dermatophagoides farinae</name>
    <name type="common">American house dust mite</name>
    <dbReference type="NCBI Taxonomy" id="6954"/>
    <lineage>
        <taxon>Eukaryota</taxon>
        <taxon>Metazoa</taxon>
        <taxon>Ecdysozoa</taxon>
        <taxon>Arthropoda</taxon>
        <taxon>Chelicerata</taxon>
        <taxon>Arachnida</taxon>
        <taxon>Acari</taxon>
        <taxon>Acariformes</taxon>
        <taxon>Sarcoptiformes</taxon>
        <taxon>Astigmata</taxon>
        <taxon>Psoroptidia</taxon>
        <taxon>Analgoidea</taxon>
        <taxon>Pyroglyphidae</taxon>
        <taxon>Dermatophagoidinae</taxon>
        <taxon>Dermatophagoides</taxon>
    </lineage>
</organism>
<dbReference type="InterPro" id="IPR001680">
    <property type="entry name" value="WD40_rpt"/>
</dbReference>
<dbReference type="InterPro" id="IPR036179">
    <property type="entry name" value="Ig-like_dom_sf"/>
</dbReference>
<feature type="repeat" description="WD" evidence="3">
    <location>
        <begin position="626"/>
        <end position="665"/>
    </location>
</feature>
<feature type="compositionally biased region" description="Polar residues" evidence="4">
    <location>
        <begin position="306"/>
        <end position="318"/>
    </location>
</feature>
<gene>
    <name evidence="5" type="ORF">HUG17_0173</name>
</gene>
<dbReference type="Gene3D" id="2.60.40.10">
    <property type="entry name" value="Immunoglobulins"/>
    <property type="match status" value="1"/>
</dbReference>
<accession>A0A9D4SKP1</accession>
<dbReference type="PANTHER" id="PTHR19848:SF8">
    <property type="entry name" value="F-BOX AND WD REPEAT DOMAIN CONTAINING 7"/>
    <property type="match status" value="1"/>
</dbReference>
<proteinExistence type="predicted"/>
<dbReference type="InterPro" id="IPR020472">
    <property type="entry name" value="WD40_PAC1"/>
</dbReference>
<dbReference type="EMBL" id="SDOV01000001">
    <property type="protein sequence ID" value="KAH7644635.1"/>
    <property type="molecule type" value="Genomic_DNA"/>
</dbReference>
<protein>
    <submittedName>
        <fullName evidence="5">Uncharacterized protein</fullName>
    </submittedName>
</protein>
<dbReference type="Gene3D" id="2.130.10.10">
    <property type="entry name" value="YVTN repeat-like/Quinoprotein amine dehydrogenase"/>
    <property type="match status" value="2"/>
</dbReference>
<dbReference type="Proteomes" id="UP000828236">
    <property type="component" value="Unassembled WGS sequence"/>
</dbReference>
<dbReference type="SMART" id="SM00320">
    <property type="entry name" value="WD40"/>
    <property type="match status" value="8"/>
</dbReference>
<dbReference type="SUPFAM" id="SSF50978">
    <property type="entry name" value="WD40 repeat-like"/>
    <property type="match status" value="2"/>
</dbReference>
<dbReference type="SUPFAM" id="SSF48726">
    <property type="entry name" value="Immunoglobulin"/>
    <property type="match status" value="1"/>
</dbReference>
<dbReference type="PANTHER" id="PTHR19848">
    <property type="entry name" value="WD40 REPEAT PROTEIN"/>
    <property type="match status" value="1"/>
</dbReference>
<dbReference type="AlphaFoldDB" id="A0A9D4SKP1"/>
<feature type="compositionally biased region" description="Basic and acidic residues" evidence="4">
    <location>
        <begin position="296"/>
        <end position="305"/>
    </location>
</feature>
<evidence type="ECO:0000256" key="4">
    <source>
        <dbReference type="SAM" id="MobiDB-lite"/>
    </source>
</evidence>
<evidence type="ECO:0000256" key="1">
    <source>
        <dbReference type="ARBA" id="ARBA00022574"/>
    </source>
</evidence>
<reference evidence="5" key="1">
    <citation type="submission" date="2020-06" db="EMBL/GenBank/DDBJ databases">
        <authorList>
            <person name="Ji K."/>
            <person name="Li J."/>
        </authorList>
    </citation>
    <scope>NUCLEOTIDE SEQUENCE</scope>
    <source>
        <strain evidence="5">JKM2019</strain>
        <tissue evidence="5">Whole body</tissue>
    </source>
</reference>
<keyword evidence="2" id="KW-0677">Repeat</keyword>
<dbReference type="PROSITE" id="PS50294">
    <property type="entry name" value="WD_REPEATS_REGION"/>
    <property type="match status" value="3"/>
</dbReference>
<feature type="repeat" description="WD" evidence="3">
    <location>
        <begin position="583"/>
        <end position="625"/>
    </location>
</feature>
<dbReference type="InterPro" id="IPR013783">
    <property type="entry name" value="Ig-like_fold"/>
</dbReference>
<sequence>MKKKIFENVCDAKVKIHQIKVPKYIENGTRESIVLDCEYTLDPDNDPGLVVKWFFREDPEPIYQWIYELDSRHVPQRYQGWVNTNYRRPNLTEPWQQYRSLNLIRPTVEMTGRYSCHVIALTSEAHDADTMIVYAKTKSIDLITRRVTRQRNVAAFKSNGQYGVTVTEIECTVENVYPLPELTIYQVLGDGQTNVHRPRSLERARVQQNSTQLSNGAFRVSMIVSIDDEDLLMMSTAAPPILANQSQSIKESVQNNSIETSPWIGDNLSTVANDDDHSSVPDIDKNIDDHNDDDNCDKNENEKNKQSSLVIQESSSPIKSVEKNRLKSDRKIGSIVSTSSIMTDRFESLLRPLTGNHLLQQEINDHSGAVNCLAISEDLSLLVSGGEDGIILLWSTFSTPCECIGILSGHKNYITCCTVHRYLVISGSADCTLKIWRIEDGNCLMTLYGHEAFINRCCTYGPILMSTSFDNTVRVWSLTDKLTIVQSENQFDHHIDDDDDNNNQLESRGILRRTKISTTFGQCLYVLQDHQKSVTQVAIINFESQNQLLSKGVIQELDIIISTSTDGTAMTYSLATGELRHIFTGHEGPINCLAIDGKESSFVYTAGADSVIKNWDVITGEFVRDLIGHEGSILCLLAQNRILYSGSTDRTVRAWAMDVGQCTRVYYQNTAPVSCLQYFKGILYTGCNDNCARLYDANSAVLMQTFTGHSGLITALQVIPGKLFTSSYDGHILVWDCEELQIKLDTKKLRANNRLITESSTSSSSFGHSMLTEQLRSIVMDSAKTSSLLLSMGKHMNSNNNRQLLKRLNYNYNNNNNNRRRTSTLFSNQLANFFQKTKTINNNDDDDYDQYDDDDGCLPFLSYYCCWPNFLRFISKHKLFSSSSTVSKSEMNLNSNNRRKQPINNMMMMMNIKGFHRYANGDLDDNDQKCDDSANVCRAINAIEPYLRSFR</sequence>
<feature type="repeat" description="WD" evidence="3">
    <location>
        <begin position="706"/>
        <end position="736"/>
    </location>
</feature>
<evidence type="ECO:0000313" key="5">
    <source>
        <dbReference type="EMBL" id="KAH7644635.1"/>
    </source>
</evidence>
<keyword evidence="1 3" id="KW-0853">WD repeat</keyword>
<feature type="region of interest" description="Disordered" evidence="4">
    <location>
        <begin position="260"/>
        <end position="325"/>
    </location>
</feature>
<dbReference type="Pfam" id="PF00400">
    <property type="entry name" value="WD40"/>
    <property type="match status" value="7"/>
</dbReference>
<reference evidence="5" key="2">
    <citation type="journal article" date="2021" name="World Allergy Organ. J.">
        <title>Chromosome-level assembly of Dermatophagoides farinae genome and transcriptome reveals two novel allergens Der f 37 and Der f 39.</title>
        <authorList>
            <person name="Chen J."/>
            <person name="Cai Z."/>
            <person name="Fan D."/>
            <person name="Hu J."/>
            <person name="Hou Y."/>
            <person name="He Y."/>
            <person name="Zhang Z."/>
            <person name="Zhao Z."/>
            <person name="Gao P."/>
            <person name="Hu W."/>
            <person name="Sun J."/>
            <person name="Li J."/>
            <person name="Ji K."/>
        </authorList>
    </citation>
    <scope>NUCLEOTIDE SEQUENCE</scope>
    <source>
        <strain evidence="5">JKM2019</strain>
    </source>
</reference>